<protein>
    <submittedName>
        <fullName evidence="2">Uncharacterized protein</fullName>
    </submittedName>
</protein>
<evidence type="ECO:0000313" key="2">
    <source>
        <dbReference type="WBParaSite" id="nRc.2.0.1.t23241-RA"/>
    </source>
</evidence>
<dbReference type="Proteomes" id="UP000887565">
    <property type="component" value="Unplaced"/>
</dbReference>
<dbReference type="AlphaFoldDB" id="A0A915JC75"/>
<sequence>MFHTLRRLTCDRALNTIRDVGSYDEAKQILMCMNALNCDQDMLQCELQSIAPFKTEDPSAFLNPISTY</sequence>
<evidence type="ECO:0000313" key="1">
    <source>
        <dbReference type="Proteomes" id="UP000887565"/>
    </source>
</evidence>
<organism evidence="1 2">
    <name type="scientific">Romanomermis culicivorax</name>
    <name type="common">Nematode worm</name>
    <dbReference type="NCBI Taxonomy" id="13658"/>
    <lineage>
        <taxon>Eukaryota</taxon>
        <taxon>Metazoa</taxon>
        <taxon>Ecdysozoa</taxon>
        <taxon>Nematoda</taxon>
        <taxon>Enoplea</taxon>
        <taxon>Dorylaimia</taxon>
        <taxon>Mermithida</taxon>
        <taxon>Mermithoidea</taxon>
        <taxon>Mermithidae</taxon>
        <taxon>Romanomermis</taxon>
    </lineage>
</organism>
<proteinExistence type="predicted"/>
<accession>A0A915JC75</accession>
<keyword evidence="1" id="KW-1185">Reference proteome</keyword>
<reference evidence="2" key="1">
    <citation type="submission" date="2022-11" db="UniProtKB">
        <authorList>
            <consortium name="WormBaseParasite"/>
        </authorList>
    </citation>
    <scope>IDENTIFICATION</scope>
</reference>
<dbReference type="WBParaSite" id="nRc.2.0.1.t23241-RA">
    <property type="protein sequence ID" value="nRc.2.0.1.t23241-RA"/>
    <property type="gene ID" value="nRc.2.0.1.g23241"/>
</dbReference>
<name>A0A915JC75_ROMCU</name>